<proteinExistence type="predicted"/>
<dbReference type="EMBL" id="LNIX01000001">
    <property type="protein sequence ID" value="OXA62798.1"/>
    <property type="molecule type" value="Genomic_DNA"/>
</dbReference>
<comment type="caution">
    <text evidence="4">The sequence shown here is derived from an EMBL/GenBank/DDBJ whole genome shotgun (WGS) entry which is preliminary data.</text>
</comment>
<dbReference type="Pfam" id="PF00379">
    <property type="entry name" value="Chitin_bind_4"/>
    <property type="match status" value="1"/>
</dbReference>
<accession>A0A226F012</accession>
<dbReference type="Proteomes" id="UP000198287">
    <property type="component" value="Unassembled WGS sequence"/>
</dbReference>
<keyword evidence="3" id="KW-0732">Signal</keyword>
<sequence length="340" mass="35747">MLIKATLRTSFLAVVVLVILTPRADASPKVVGNRKDSDDADGTVAVLNIQDHNKTQYLNQNFDGGNYNYGYDIKPSGPLGQFHHENKAVDEVVYGCYGYLDPNEEDQITFYISDAWGYRPVKQEQPVEIFYPADNPEGTGHHNGKLTPWADIVFPEKCIYFAKEIAAAVPKKASTASSRRPIGVSYSSTLQQSPHTTTPLLPFTSSPALKQQSTHTSSSPPFTPSSPTVRGGGSGGAPTTTNPFAGGDRRRPNSFLNPGFKSITNTPTALASEAIGSNSGGIDGSPGPAGAPGRSFVGPYSPGRSGINGGNGAPAGPGGAGGPGNLTYNEGFKARLAEIF</sequence>
<feature type="compositionally biased region" description="Low complexity" evidence="2">
    <location>
        <begin position="193"/>
        <end position="228"/>
    </location>
</feature>
<feature type="region of interest" description="Disordered" evidence="2">
    <location>
        <begin position="185"/>
        <end position="322"/>
    </location>
</feature>
<dbReference type="InterPro" id="IPR000618">
    <property type="entry name" value="Insect_cuticle"/>
</dbReference>
<dbReference type="GO" id="GO:0042302">
    <property type="term" value="F:structural constituent of cuticle"/>
    <property type="evidence" value="ECO:0007669"/>
    <property type="project" value="UniProtKB-UniRule"/>
</dbReference>
<feature type="signal peptide" evidence="3">
    <location>
        <begin position="1"/>
        <end position="26"/>
    </location>
</feature>
<name>A0A226F012_FOLCA</name>
<feature type="chain" id="PRO_5012895160" evidence="3">
    <location>
        <begin position="27"/>
        <end position="340"/>
    </location>
</feature>
<evidence type="ECO:0000313" key="5">
    <source>
        <dbReference type="Proteomes" id="UP000198287"/>
    </source>
</evidence>
<evidence type="ECO:0000256" key="2">
    <source>
        <dbReference type="SAM" id="MobiDB-lite"/>
    </source>
</evidence>
<dbReference type="OrthoDB" id="8191482at2759"/>
<dbReference type="AlphaFoldDB" id="A0A226F012"/>
<keyword evidence="5" id="KW-1185">Reference proteome</keyword>
<keyword evidence="1" id="KW-0193">Cuticle</keyword>
<gene>
    <name evidence="4" type="ORF">Fcan01_03964</name>
</gene>
<organism evidence="4 5">
    <name type="scientific">Folsomia candida</name>
    <name type="common">Springtail</name>
    <dbReference type="NCBI Taxonomy" id="158441"/>
    <lineage>
        <taxon>Eukaryota</taxon>
        <taxon>Metazoa</taxon>
        <taxon>Ecdysozoa</taxon>
        <taxon>Arthropoda</taxon>
        <taxon>Hexapoda</taxon>
        <taxon>Collembola</taxon>
        <taxon>Entomobryomorpha</taxon>
        <taxon>Isotomoidea</taxon>
        <taxon>Isotomidae</taxon>
        <taxon>Proisotominae</taxon>
        <taxon>Folsomia</taxon>
    </lineage>
</organism>
<evidence type="ECO:0000256" key="1">
    <source>
        <dbReference type="PROSITE-ProRule" id="PRU00497"/>
    </source>
</evidence>
<evidence type="ECO:0000256" key="3">
    <source>
        <dbReference type="SAM" id="SignalP"/>
    </source>
</evidence>
<dbReference type="PROSITE" id="PS51155">
    <property type="entry name" value="CHIT_BIND_RR_2"/>
    <property type="match status" value="1"/>
</dbReference>
<evidence type="ECO:0000313" key="4">
    <source>
        <dbReference type="EMBL" id="OXA62798.1"/>
    </source>
</evidence>
<protein>
    <submittedName>
        <fullName evidence="4">Uncharacterized protein</fullName>
    </submittedName>
</protein>
<feature type="compositionally biased region" description="Gly residues" evidence="2">
    <location>
        <begin position="306"/>
        <end position="322"/>
    </location>
</feature>
<dbReference type="OMA" id="VACRRNI"/>
<reference evidence="4 5" key="1">
    <citation type="submission" date="2015-12" db="EMBL/GenBank/DDBJ databases">
        <title>The genome of Folsomia candida.</title>
        <authorList>
            <person name="Faddeeva A."/>
            <person name="Derks M.F."/>
            <person name="Anvar Y."/>
            <person name="Smit S."/>
            <person name="Van Straalen N."/>
            <person name="Roelofs D."/>
        </authorList>
    </citation>
    <scope>NUCLEOTIDE SEQUENCE [LARGE SCALE GENOMIC DNA]</scope>
    <source>
        <strain evidence="4 5">VU population</strain>
        <tissue evidence="4">Whole body</tissue>
    </source>
</reference>